<keyword evidence="7" id="KW-0676">Redox-active center</keyword>
<name>A0AAE4BR48_9BACT</name>
<evidence type="ECO:0000256" key="1">
    <source>
        <dbReference type="ARBA" id="ARBA00003330"/>
    </source>
</evidence>
<protein>
    <recommendedName>
        <fullName evidence="2">thioredoxin-dependent peroxiredoxin</fullName>
        <ecNumber evidence="2">1.11.1.24</ecNumber>
    </recommendedName>
    <alternativeName>
        <fullName evidence="8">Thioredoxin peroxidase</fullName>
    </alternativeName>
    <alternativeName>
        <fullName evidence="10">Thioredoxin-dependent peroxiredoxin Bcp</fullName>
    </alternativeName>
</protein>
<keyword evidence="6" id="KW-1015">Disulfide bond</keyword>
<evidence type="ECO:0000259" key="12">
    <source>
        <dbReference type="PROSITE" id="PS51352"/>
    </source>
</evidence>
<dbReference type="PANTHER" id="PTHR42801:SF7">
    <property type="entry name" value="SLL1159 PROTEIN"/>
    <property type="match status" value="1"/>
</dbReference>
<proteinExistence type="inferred from homology"/>
<reference evidence="13" key="1">
    <citation type="submission" date="2023-07" db="EMBL/GenBank/DDBJ databases">
        <title>Genomic Encyclopedia of Type Strains, Phase IV (KMG-IV): sequencing the most valuable type-strain genomes for metagenomic binning, comparative biology and taxonomic classification.</title>
        <authorList>
            <person name="Goeker M."/>
        </authorList>
    </citation>
    <scope>NUCLEOTIDE SEQUENCE</scope>
    <source>
        <strain evidence="13">DSM 26174</strain>
    </source>
</reference>
<feature type="domain" description="Thioredoxin" evidence="12">
    <location>
        <begin position="15"/>
        <end position="183"/>
    </location>
</feature>
<evidence type="ECO:0000313" key="14">
    <source>
        <dbReference type="Proteomes" id="UP001185092"/>
    </source>
</evidence>
<dbReference type="SUPFAM" id="SSF52833">
    <property type="entry name" value="Thioredoxin-like"/>
    <property type="match status" value="1"/>
</dbReference>
<evidence type="ECO:0000256" key="11">
    <source>
        <dbReference type="ARBA" id="ARBA00049091"/>
    </source>
</evidence>
<evidence type="ECO:0000256" key="6">
    <source>
        <dbReference type="ARBA" id="ARBA00023157"/>
    </source>
</evidence>
<keyword evidence="4" id="KW-0049">Antioxidant</keyword>
<dbReference type="AlphaFoldDB" id="A0AAE4BR48"/>
<evidence type="ECO:0000256" key="5">
    <source>
        <dbReference type="ARBA" id="ARBA00023002"/>
    </source>
</evidence>
<dbReference type="InterPro" id="IPR013766">
    <property type="entry name" value="Thioredoxin_domain"/>
</dbReference>
<comment type="similarity">
    <text evidence="9">Belongs to the peroxiredoxin family. BCP/PrxQ subfamily.</text>
</comment>
<dbReference type="Pfam" id="PF00578">
    <property type="entry name" value="AhpC-TSA"/>
    <property type="match status" value="1"/>
</dbReference>
<evidence type="ECO:0000256" key="3">
    <source>
        <dbReference type="ARBA" id="ARBA00022559"/>
    </source>
</evidence>
<dbReference type="Gene3D" id="3.40.30.10">
    <property type="entry name" value="Glutaredoxin"/>
    <property type="match status" value="1"/>
</dbReference>
<dbReference type="InterPro" id="IPR050924">
    <property type="entry name" value="Peroxiredoxin_BCP/PrxQ"/>
</dbReference>
<evidence type="ECO:0000256" key="4">
    <source>
        <dbReference type="ARBA" id="ARBA00022862"/>
    </source>
</evidence>
<dbReference type="GO" id="GO:0034599">
    <property type="term" value="P:cellular response to oxidative stress"/>
    <property type="evidence" value="ECO:0007669"/>
    <property type="project" value="TreeGrafter"/>
</dbReference>
<comment type="function">
    <text evidence="1">Thiol-specific peroxidase that catalyzes the reduction of hydrogen peroxide and organic hydroperoxides to water and alcohols, respectively. Plays a role in cell protection against oxidative stress by detoxifying peroxides and as sensor of hydrogen peroxide-mediated signaling events.</text>
</comment>
<dbReference type="GO" id="GO:0008379">
    <property type="term" value="F:thioredoxin peroxidase activity"/>
    <property type="evidence" value="ECO:0007669"/>
    <property type="project" value="TreeGrafter"/>
</dbReference>
<dbReference type="InterPro" id="IPR000866">
    <property type="entry name" value="AhpC/TSA"/>
</dbReference>
<dbReference type="RefSeq" id="WP_309936846.1">
    <property type="nucleotide sequence ID" value="NZ_AP025305.1"/>
</dbReference>
<organism evidence="13 14">
    <name type="scientific">Aureibacter tunicatorum</name>
    <dbReference type="NCBI Taxonomy" id="866807"/>
    <lineage>
        <taxon>Bacteria</taxon>
        <taxon>Pseudomonadati</taxon>
        <taxon>Bacteroidota</taxon>
        <taxon>Cytophagia</taxon>
        <taxon>Cytophagales</taxon>
        <taxon>Persicobacteraceae</taxon>
        <taxon>Aureibacter</taxon>
    </lineage>
</organism>
<dbReference type="EMBL" id="JAVDQD010000001">
    <property type="protein sequence ID" value="MDR6237385.1"/>
    <property type="molecule type" value="Genomic_DNA"/>
</dbReference>
<dbReference type="Proteomes" id="UP001185092">
    <property type="component" value="Unassembled WGS sequence"/>
</dbReference>
<dbReference type="EC" id="1.11.1.24" evidence="2"/>
<evidence type="ECO:0000256" key="8">
    <source>
        <dbReference type="ARBA" id="ARBA00032824"/>
    </source>
</evidence>
<evidence type="ECO:0000256" key="10">
    <source>
        <dbReference type="ARBA" id="ARBA00042639"/>
    </source>
</evidence>
<evidence type="ECO:0000256" key="7">
    <source>
        <dbReference type="ARBA" id="ARBA00023284"/>
    </source>
</evidence>
<dbReference type="InterPro" id="IPR036249">
    <property type="entry name" value="Thioredoxin-like_sf"/>
</dbReference>
<evidence type="ECO:0000256" key="2">
    <source>
        <dbReference type="ARBA" id="ARBA00013017"/>
    </source>
</evidence>
<gene>
    <name evidence="13" type="ORF">HNQ88_000361</name>
</gene>
<evidence type="ECO:0000313" key="13">
    <source>
        <dbReference type="EMBL" id="MDR6237385.1"/>
    </source>
</evidence>
<dbReference type="GO" id="GO:0005737">
    <property type="term" value="C:cytoplasm"/>
    <property type="evidence" value="ECO:0007669"/>
    <property type="project" value="TreeGrafter"/>
</dbReference>
<sequence length="183" mass="21087">MAYSVQSQDIRPKGLKVGEAAPDFEGINQFGQKVSLSEKLKEGKAVVLFYRGSWCSYCKRQLSDLQESLSDIMAKGAEVIAITPERQEGIKKLRSKLDLGFNILHDNNMEIMRAYDVNYELPEKQKEKFLKWDIDLKTINAENGENLPVPAVYIVGQDGKIEFRFFDENFRKWVDMDDLIEKI</sequence>
<evidence type="ECO:0000256" key="9">
    <source>
        <dbReference type="ARBA" id="ARBA00038489"/>
    </source>
</evidence>
<dbReference type="PROSITE" id="PS51352">
    <property type="entry name" value="THIOREDOXIN_2"/>
    <property type="match status" value="1"/>
</dbReference>
<accession>A0AAE4BR48</accession>
<dbReference type="CDD" id="cd02970">
    <property type="entry name" value="PRX_like2"/>
    <property type="match status" value="1"/>
</dbReference>
<keyword evidence="3" id="KW-0575">Peroxidase</keyword>
<keyword evidence="14" id="KW-1185">Reference proteome</keyword>
<dbReference type="GO" id="GO:0045454">
    <property type="term" value="P:cell redox homeostasis"/>
    <property type="evidence" value="ECO:0007669"/>
    <property type="project" value="TreeGrafter"/>
</dbReference>
<dbReference type="PANTHER" id="PTHR42801">
    <property type="entry name" value="THIOREDOXIN-DEPENDENT PEROXIDE REDUCTASE"/>
    <property type="match status" value="1"/>
</dbReference>
<comment type="catalytic activity">
    <reaction evidence="11">
        <text>a hydroperoxide + [thioredoxin]-dithiol = an alcohol + [thioredoxin]-disulfide + H2O</text>
        <dbReference type="Rhea" id="RHEA:62620"/>
        <dbReference type="Rhea" id="RHEA-COMP:10698"/>
        <dbReference type="Rhea" id="RHEA-COMP:10700"/>
        <dbReference type="ChEBI" id="CHEBI:15377"/>
        <dbReference type="ChEBI" id="CHEBI:29950"/>
        <dbReference type="ChEBI" id="CHEBI:30879"/>
        <dbReference type="ChEBI" id="CHEBI:35924"/>
        <dbReference type="ChEBI" id="CHEBI:50058"/>
        <dbReference type="EC" id="1.11.1.24"/>
    </reaction>
</comment>
<keyword evidence="5" id="KW-0560">Oxidoreductase</keyword>
<comment type="caution">
    <text evidence="13">The sequence shown here is derived from an EMBL/GenBank/DDBJ whole genome shotgun (WGS) entry which is preliminary data.</text>
</comment>